<dbReference type="InterPro" id="IPR012349">
    <property type="entry name" value="Split_barrel_FMN-bd"/>
</dbReference>
<reference evidence="1" key="1">
    <citation type="submission" date="2022-04" db="EMBL/GenBank/DDBJ databases">
        <title>Complete genome sequences of Ezakiella coagulans and Fenollaria massiliensis.</title>
        <authorList>
            <person name="France M.T."/>
            <person name="Clifford J."/>
            <person name="Narina S."/>
            <person name="Rutt L."/>
            <person name="Ravel J."/>
        </authorList>
    </citation>
    <scope>NUCLEOTIDE SEQUENCE</scope>
    <source>
        <strain evidence="1">C0061C2</strain>
    </source>
</reference>
<proteinExistence type="predicted"/>
<dbReference type="AlphaFoldDB" id="A0A9E7DJR6"/>
<keyword evidence="2" id="KW-1185">Reference proteome</keyword>
<organism evidence="1 2">
    <name type="scientific">Fenollaria massiliensis</name>
    <dbReference type="NCBI Taxonomy" id="938288"/>
    <lineage>
        <taxon>Bacteria</taxon>
        <taxon>Bacillati</taxon>
        <taxon>Bacillota</taxon>
        <taxon>Clostridia</taxon>
        <taxon>Eubacteriales</taxon>
        <taxon>Fenollaria</taxon>
    </lineage>
</organism>
<dbReference type="EMBL" id="CP096649">
    <property type="protein sequence ID" value="UQK59493.1"/>
    <property type="molecule type" value="Genomic_DNA"/>
</dbReference>
<dbReference type="PANTHER" id="PTHR34071:SF2">
    <property type="entry name" value="FLAVIN-NUCLEOTIDE-BINDING PROTEIN"/>
    <property type="match status" value="1"/>
</dbReference>
<name>A0A9E7DJR6_9FIRM</name>
<dbReference type="InterPro" id="IPR024747">
    <property type="entry name" value="Pyridox_Oxase-rel"/>
</dbReference>
<dbReference type="RefSeq" id="WP_249242917.1">
    <property type="nucleotide sequence ID" value="NZ_CP096649.1"/>
</dbReference>
<dbReference type="KEGG" id="fms:M1R53_02205"/>
<sequence>MRRADREVTDINEILRIMKDCDDVVLAFNDESSPYILAVNFGVSEAQGEITLFIHGAREGKKYDYLKDGAAVSFQMSANHKLIMDKERGYCTMNYESIIGRGEVYEINDYDEKEAALEVLVQKYHIPSEKFVYARAAIPRTRVFKICVKELTCKAKA</sequence>
<dbReference type="Proteomes" id="UP000831151">
    <property type="component" value="Chromosome"/>
</dbReference>
<dbReference type="Gene3D" id="2.30.110.10">
    <property type="entry name" value="Electron Transport, Fmn-binding Protein, Chain A"/>
    <property type="match status" value="1"/>
</dbReference>
<evidence type="ECO:0000313" key="2">
    <source>
        <dbReference type="Proteomes" id="UP000831151"/>
    </source>
</evidence>
<dbReference type="Pfam" id="PF12900">
    <property type="entry name" value="Pyridox_ox_2"/>
    <property type="match status" value="1"/>
</dbReference>
<protein>
    <submittedName>
        <fullName evidence="1">Pyridoxamine 5'-phosphate oxidase family protein</fullName>
    </submittedName>
</protein>
<accession>A0A9E7DJR6</accession>
<dbReference type="PANTHER" id="PTHR34071">
    <property type="entry name" value="5-NITROIMIDAZOLE ANTIBIOTICS RESISTANCE PROTEIN, NIMA-FAMILY-RELATED PROTEIN-RELATED"/>
    <property type="match status" value="1"/>
</dbReference>
<gene>
    <name evidence="1" type="ORF">M1R53_02205</name>
</gene>
<dbReference type="SUPFAM" id="SSF50475">
    <property type="entry name" value="FMN-binding split barrel"/>
    <property type="match status" value="1"/>
</dbReference>
<evidence type="ECO:0000313" key="1">
    <source>
        <dbReference type="EMBL" id="UQK59493.1"/>
    </source>
</evidence>